<evidence type="ECO:0000256" key="6">
    <source>
        <dbReference type="ARBA" id="ARBA00022723"/>
    </source>
</evidence>
<comment type="pathway">
    <text evidence="3 9">Cofactor biosynthesis; tetrahydrofolate biosynthesis; 7,8-dihydrofolate from 2-amino-4-hydroxy-6-hydroxymethyl-7,8-dihydropteridine diphosphate and 4-aminobenzoate: step 1/2.</text>
</comment>
<dbReference type="Proteomes" id="UP000637906">
    <property type="component" value="Unassembled WGS sequence"/>
</dbReference>
<evidence type="ECO:0000256" key="1">
    <source>
        <dbReference type="ARBA" id="ARBA00000012"/>
    </source>
</evidence>
<dbReference type="InterPro" id="IPR006390">
    <property type="entry name" value="DHP_synth_dom"/>
</dbReference>
<evidence type="ECO:0000313" key="12">
    <source>
        <dbReference type="Proteomes" id="UP000637906"/>
    </source>
</evidence>
<protein>
    <recommendedName>
        <fullName evidence="4 9">Dihydropteroate synthase</fullName>
        <shortName evidence="9">DHPS</shortName>
        <ecNumber evidence="4 9">2.5.1.15</ecNumber>
    </recommendedName>
    <alternativeName>
        <fullName evidence="9">Dihydropteroate pyrophosphorylase</fullName>
    </alternativeName>
</protein>
<reference evidence="11 12" key="1">
    <citation type="journal article" date="2021" name="Microb. Ecol.">
        <title>Candidatus Mesenet longicola: Novel Endosymbionts of Brontispa longissima that Induce Cytoplasmic Incompatibility.</title>
        <authorList>
            <person name="Takano S."/>
            <person name="Gotoh Y."/>
            <person name="Hayashi T."/>
        </authorList>
    </citation>
    <scope>NUCLEOTIDE SEQUENCE [LARGE SCALE GENOMIC DNA]</scope>
    <source>
        <strain evidence="11">L5</strain>
    </source>
</reference>
<dbReference type="GO" id="GO:0004156">
    <property type="term" value="F:dihydropteroate synthase activity"/>
    <property type="evidence" value="ECO:0007669"/>
    <property type="project" value="UniProtKB-EC"/>
</dbReference>
<evidence type="ECO:0000256" key="8">
    <source>
        <dbReference type="ARBA" id="ARBA00022909"/>
    </source>
</evidence>
<proteinExistence type="inferred from homology"/>
<evidence type="ECO:0000256" key="3">
    <source>
        <dbReference type="ARBA" id="ARBA00004763"/>
    </source>
</evidence>
<dbReference type="EMBL" id="BNGU01000005">
    <property type="protein sequence ID" value="GHM59209.1"/>
    <property type="molecule type" value="Genomic_DNA"/>
</dbReference>
<comment type="similarity">
    <text evidence="9">Belongs to the DHPS family.</text>
</comment>
<dbReference type="PROSITE" id="PS00792">
    <property type="entry name" value="DHPS_1"/>
    <property type="match status" value="1"/>
</dbReference>
<gene>
    <name evidence="11" type="ORF">sL5_02020</name>
</gene>
<dbReference type="InterPro" id="IPR011005">
    <property type="entry name" value="Dihydropteroate_synth-like_sf"/>
</dbReference>
<organism evidence="11 12">
    <name type="scientific">Candidatus Mesenet longicola</name>
    <dbReference type="NCBI Taxonomy" id="1892558"/>
    <lineage>
        <taxon>Bacteria</taxon>
        <taxon>Pseudomonadati</taxon>
        <taxon>Pseudomonadota</taxon>
        <taxon>Alphaproteobacteria</taxon>
        <taxon>Rickettsiales</taxon>
        <taxon>Anaplasmataceae</taxon>
        <taxon>Candidatus Mesenet</taxon>
    </lineage>
</organism>
<evidence type="ECO:0000313" key="11">
    <source>
        <dbReference type="EMBL" id="GHM59209.1"/>
    </source>
</evidence>
<dbReference type="GO" id="GO:0046656">
    <property type="term" value="P:folic acid biosynthetic process"/>
    <property type="evidence" value="ECO:0007669"/>
    <property type="project" value="UniProtKB-KW"/>
</dbReference>
<sequence>MITKIMGILNVTPDSFSDGGKFLSQNAALKHAEYLIDNGVNIIDIGAESTRPGAILISEEEEWSRLEPVLQKIIDMAHKAKIEVSIDTNKAKIAEKAINIGVDYINDVSGTYDKKMTNVISQSKTKLFLMNNLGIPVDKNNILPKGADPTHELIEWFKKRIAVLSDFGVAKDSIIIDPGIGFGKDVEQSWYIINNIDKLKELNLPICIGHSRKSMFHILNEKHSDNYEIETLTVSIVLAQKEIQYIRVHNAALHLQAFNVLNKFSSLNT</sequence>
<dbReference type="PROSITE" id="PS50972">
    <property type="entry name" value="PTERIN_BINDING"/>
    <property type="match status" value="1"/>
</dbReference>
<keyword evidence="8 9" id="KW-0289">Folate biosynthesis</keyword>
<comment type="catalytic activity">
    <reaction evidence="1">
        <text>(7,8-dihydropterin-6-yl)methyl diphosphate + 4-aminobenzoate = 7,8-dihydropteroate + diphosphate</text>
        <dbReference type="Rhea" id="RHEA:19949"/>
        <dbReference type="ChEBI" id="CHEBI:17836"/>
        <dbReference type="ChEBI" id="CHEBI:17839"/>
        <dbReference type="ChEBI" id="CHEBI:33019"/>
        <dbReference type="ChEBI" id="CHEBI:72950"/>
        <dbReference type="EC" id="2.5.1.15"/>
    </reaction>
</comment>
<comment type="function">
    <text evidence="9">Catalyzes the condensation of para-aminobenzoate (pABA) with 6-hydroxymethyl-7,8-dihydropterin diphosphate (DHPt-PP) to form 7,8-dihydropteroate (H2Pte), the immediate precursor of folate derivatives.</text>
</comment>
<comment type="cofactor">
    <cofactor evidence="2 9">
        <name>Mg(2+)</name>
        <dbReference type="ChEBI" id="CHEBI:18420"/>
    </cofactor>
</comment>
<dbReference type="InterPro" id="IPR000489">
    <property type="entry name" value="Pterin-binding_dom"/>
</dbReference>
<evidence type="ECO:0000256" key="2">
    <source>
        <dbReference type="ARBA" id="ARBA00001946"/>
    </source>
</evidence>
<dbReference type="PANTHER" id="PTHR20941">
    <property type="entry name" value="FOLATE SYNTHESIS PROTEINS"/>
    <property type="match status" value="1"/>
</dbReference>
<feature type="domain" description="Pterin-binding" evidence="10">
    <location>
        <begin position="3"/>
        <end position="259"/>
    </location>
</feature>
<dbReference type="EC" id="2.5.1.15" evidence="4 9"/>
<dbReference type="SUPFAM" id="SSF51717">
    <property type="entry name" value="Dihydropteroate synthetase-like"/>
    <property type="match status" value="1"/>
</dbReference>
<dbReference type="InterPro" id="IPR045031">
    <property type="entry name" value="DHP_synth-like"/>
</dbReference>
<dbReference type="PANTHER" id="PTHR20941:SF1">
    <property type="entry name" value="FOLIC ACID SYNTHESIS PROTEIN FOL1"/>
    <property type="match status" value="1"/>
</dbReference>
<evidence type="ECO:0000256" key="9">
    <source>
        <dbReference type="RuleBase" id="RU361205"/>
    </source>
</evidence>
<evidence type="ECO:0000259" key="10">
    <source>
        <dbReference type="PROSITE" id="PS50972"/>
    </source>
</evidence>
<dbReference type="Pfam" id="PF00809">
    <property type="entry name" value="Pterin_bind"/>
    <property type="match status" value="1"/>
</dbReference>
<accession>A0A8J3MLR6</accession>
<dbReference type="PROSITE" id="PS00793">
    <property type="entry name" value="DHPS_2"/>
    <property type="match status" value="1"/>
</dbReference>
<dbReference type="UniPathway" id="UPA00077">
    <property type="reaction ID" value="UER00156"/>
</dbReference>
<keyword evidence="5 9" id="KW-0808">Transferase</keyword>
<evidence type="ECO:0000256" key="5">
    <source>
        <dbReference type="ARBA" id="ARBA00022679"/>
    </source>
</evidence>
<evidence type="ECO:0000256" key="4">
    <source>
        <dbReference type="ARBA" id="ARBA00012458"/>
    </source>
</evidence>
<dbReference type="AlphaFoldDB" id="A0A8J3MLR6"/>
<keyword evidence="7 9" id="KW-0460">Magnesium</keyword>
<keyword evidence="12" id="KW-1185">Reference proteome</keyword>
<dbReference type="NCBIfam" id="TIGR01496">
    <property type="entry name" value="DHPS"/>
    <property type="match status" value="1"/>
</dbReference>
<dbReference type="Gene3D" id="3.20.20.20">
    <property type="entry name" value="Dihydropteroate synthase-like"/>
    <property type="match status" value="1"/>
</dbReference>
<keyword evidence="6 9" id="KW-0479">Metal-binding</keyword>
<dbReference type="GO" id="GO:0005829">
    <property type="term" value="C:cytosol"/>
    <property type="evidence" value="ECO:0007669"/>
    <property type="project" value="TreeGrafter"/>
</dbReference>
<dbReference type="GO" id="GO:0046654">
    <property type="term" value="P:tetrahydrofolate biosynthetic process"/>
    <property type="evidence" value="ECO:0007669"/>
    <property type="project" value="UniProtKB-UniPathway"/>
</dbReference>
<dbReference type="CDD" id="cd00739">
    <property type="entry name" value="DHPS"/>
    <property type="match status" value="1"/>
</dbReference>
<name>A0A8J3MLR6_9RICK</name>
<comment type="caution">
    <text evidence="11">The sequence shown here is derived from an EMBL/GenBank/DDBJ whole genome shotgun (WGS) entry which is preliminary data.</text>
</comment>
<evidence type="ECO:0000256" key="7">
    <source>
        <dbReference type="ARBA" id="ARBA00022842"/>
    </source>
</evidence>
<dbReference type="GO" id="GO:0046872">
    <property type="term" value="F:metal ion binding"/>
    <property type="evidence" value="ECO:0007669"/>
    <property type="project" value="UniProtKB-KW"/>
</dbReference>